<dbReference type="GO" id="GO:0016780">
    <property type="term" value="F:phosphotransferase activity, for other substituted phosphate groups"/>
    <property type="evidence" value="ECO:0007669"/>
    <property type="project" value="TreeGrafter"/>
</dbReference>
<dbReference type="InterPro" id="IPR003362">
    <property type="entry name" value="Bact_transf"/>
</dbReference>
<gene>
    <name evidence="3" type="ORF">SAMN06269185_2467</name>
</gene>
<evidence type="ECO:0000256" key="1">
    <source>
        <dbReference type="SAM" id="Phobius"/>
    </source>
</evidence>
<feature type="transmembrane region" description="Helical" evidence="1">
    <location>
        <begin position="289"/>
        <end position="312"/>
    </location>
</feature>
<keyword evidence="1" id="KW-0472">Membrane</keyword>
<name>A0A285P659_NATPI</name>
<dbReference type="EMBL" id="OBEJ01000003">
    <property type="protein sequence ID" value="SNZ15361.1"/>
    <property type="molecule type" value="Genomic_DNA"/>
</dbReference>
<keyword evidence="4" id="KW-1185">Reference proteome</keyword>
<evidence type="ECO:0000259" key="2">
    <source>
        <dbReference type="Pfam" id="PF02397"/>
    </source>
</evidence>
<evidence type="ECO:0000313" key="4">
    <source>
        <dbReference type="Proteomes" id="UP000219453"/>
    </source>
</evidence>
<dbReference type="Pfam" id="PF02397">
    <property type="entry name" value="Bac_transf"/>
    <property type="match status" value="1"/>
</dbReference>
<feature type="transmembrane region" description="Helical" evidence="1">
    <location>
        <begin position="92"/>
        <end position="110"/>
    </location>
</feature>
<feature type="domain" description="Bacterial sugar transferase" evidence="2">
    <location>
        <begin position="284"/>
        <end position="460"/>
    </location>
</feature>
<proteinExistence type="predicted"/>
<dbReference type="PANTHER" id="PTHR30576">
    <property type="entry name" value="COLANIC BIOSYNTHESIS UDP-GLUCOSE LIPID CARRIER TRANSFERASE"/>
    <property type="match status" value="1"/>
</dbReference>
<reference evidence="3 4" key="1">
    <citation type="submission" date="2017-09" db="EMBL/GenBank/DDBJ databases">
        <authorList>
            <person name="Ehlers B."/>
            <person name="Leendertz F.H."/>
        </authorList>
    </citation>
    <scope>NUCLEOTIDE SEQUENCE [LARGE SCALE GENOMIC DNA]</scope>
    <source>
        <strain evidence="3 4">DSM 27208</strain>
    </source>
</reference>
<dbReference type="OrthoDB" id="340745at2157"/>
<feature type="transmembrane region" description="Helical" evidence="1">
    <location>
        <begin position="116"/>
        <end position="134"/>
    </location>
</feature>
<evidence type="ECO:0000313" key="3">
    <source>
        <dbReference type="EMBL" id="SNZ15361.1"/>
    </source>
</evidence>
<keyword evidence="1" id="KW-0812">Transmembrane</keyword>
<accession>A0A285P659</accession>
<keyword evidence="3" id="KW-0808">Transferase</keyword>
<organism evidence="3 4">
    <name type="scientific">Natronoarchaeum philippinense</name>
    <dbReference type="NCBI Taxonomy" id="558529"/>
    <lineage>
        <taxon>Archaea</taxon>
        <taxon>Methanobacteriati</taxon>
        <taxon>Methanobacteriota</taxon>
        <taxon>Stenosarchaea group</taxon>
        <taxon>Halobacteria</taxon>
        <taxon>Halobacteriales</taxon>
        <taxon>Natronoarchaeaceae</taxon>
    </lineage>
</organism>
<keyword evidence="1" id="KW-1133">Transmembrane helix</keyword>
<feature type="transmembrane region" description="Helical" evidence="1">
    <location>
        <begin position="53"/>
        <end position="71"/>
    </location>
</feature>
<dbReference type="PANTHER" id="PTHR30576:SF0">
    <property type="entry name" value="UNDECAPRENYL-PHOSPHATE N-ACETYLGALACTOSAMINYL 1-PHOSPHATE TRANSFERASE-RELATED"/>
    <property type="match status" value="1"/>
</dbReference>
<sequence length="470" mass="51741">MLTGWRYRITAVTGALLLTVGAVFVSNTPALQELATASVPLMSRFSPVSQNGVPFVQTLSLTALVVLASLLPLYRPRPRRSLDTVSISLKRVVVAGLALATVGFFDWVSGIPRTTLLLTVSALSVAIPAWFVWIHRWPHGDAERVLIVGDDPNQISTLSAETSLPLLGYLSPTSVFASGDGTATENVTASKAIADGGVEDLERLGGLSRLEDALVDLDIDTVVLAFHEPDRAECFGVLDTCHEYGVTAKVHREFADTILTEEDAVGTLADVELEPWNAQDYLFKRVFDIAFAGTALVVLSPMIGLIILAINFEGEGPVFFNQERTCLYGNTFTVRKFRTLKPVDDDVDLDIDQDRRTPLGEFLRTTHFDEIPQLWSILVGDMSVVGPRPAITELEPEYEAEADAWRQRWFVKPGLTGRAQINDATGHEPKKKLQHDLQYVRNQSFFYDLRIVVRQISKVVADLVSFGGSN</sequence>
<protein>
    <submittedName>
        <fullName evidence="3">Sugar transferase involved in LPS biosynthesis (Colanic, teichoic acid)</fullName>
    </submittedName>
</protein>
<dbReference type="Proteomes" id="UP000219453">
    <property type="component" value="Unassembled WGS sequence"/>
</dbReference>
<dbReference type="AlphaFoldDB" id="A0A285P659"/>